<dbReference type="Proteomes" id="UP001209570">
    <property type="component" value="Unassembled WGS sequence"/>
</dbReference>
<dbReference type="GO" id="GO:0004674">
    <property type="term" value="F:protein serine/threonine kinase activity"/>
    <property type="evidence" value="ECO:0007669"/>
    <property type="project" value="UniProtKB-KW"/>
</dbReference>
<dbReference type="PANTHER" id="PTHR24351">
    <property type="entry name" value="RIBOSOMAL PROTEIN S6 KINASE"/>
    <property type="match status" value="1"/>
</dbReference>
<dbReference type="Pfam" id="PF00433">
    <property type="entry name" value="Pkinase_C"/>
    <property type="match status" value="1"/>
</dbReference>
<keyword evidence="15" id="KW-1185">Reference proteome</keyword>
<comment type="caution">
    <text evidence="14">The sequence shown here is derived from an EMBL/GenBank/DDBJ whole genome shotgun (WGS) entry which is preliminary data.</text>
</comment>
<evidence type="ECO:0000256" key="11">
    <source>
        <dbReference type="RuleBase" id="RU000304"/>
    </source>
</evidence>
<evidence type="ECO:0000256" key="6">
    <source>
        <dbReference type="ARBA" id="ARBA00022777"/>
    </source>
</evidence>
<dbReference type="InterPro" id="IPR000961">
    <property type="entry name" value="AGC-kinase_C"/>
</dbReference>
<dbReference type="InterPro" id="IPR000719">
    <property type="entry name" value="Prot_kinase_dom"/>
</dbReference>
<feature type="domain" description="AGC-kinase C-terminal" evidence="13">
    <location>
        <begin position="296"/>
        <end position="369"/>
    </location>
</feature>
<dbReference type="PROSITE" id="PS00107">
    <property type="entry name" value="PROTEIN_KINASE_ATP"/>
    <property type="match status" value="1"/>
</dbReference>
<sequence length="383" mass="42864">MSSPESAPSSTDGPFPASVDLDAFVDRSALNDKVCLEDFTLIRVIGKGSFGKVTLVRKKTNSKIFAMKILSKAHLLKRKQIEHTKTERRVLSVVSHPFIVGLHYAFQTDTKLYFVLDYCPGGELFFHLSRMGRFDETMARFYCAELVVALEHLHSLGVVYRDLKPENILLDEMGHIKLADFGLAKDHVTEVDSGATSLCGTPEYLAPEVLARKGHGTAVDWWGLGMVLYEMLTGLPPWYTRNRQELFARIREAPLEIPNYLSKEAASLISSLLHREPEKRLGSRGAAEVKAHRFFRQVEWDGLLWSEPPFKPSDPQAKEAGDTSNFDKEFTELPVSLTPMSKSSASCDVPRSMFRGFTYEAPAMSFGSNTSQSKVDVSSTPYI</sequence>
<dbReference type="InterPro" id="IPR045270">
    <property type="entry name" value="STKc_AGC"/>
</dbReference>
<evidence type="ECO:0000256" key="3">
    <source>
        <dbReference type="ARBA" id="ARBA00022553"/>
    </source>
</evidence>
<dbReference type="SMART" id="SM00220">
    <property type="entry name" value="S_TKc"/>
    <property type="match status" value="1"/>
</dbReference>
<dbReference type="PROSITE" id="PS51285">
    <property type="entry name" value="AGC_KINASE_CTER"/>
    <property type="match status" value="1"/>
</dbReference>
<dbReference type="FunFam" id="1.10.510.10:FF:000008">
    <property type="entry name" value="Non-specific serine/threonine protein kinase"/>
    <property type="match status" value="1"/>
</dbReference>
<keyword evidence="2 11" id="KW-0723">Serine/threonine-protein kinase</keyword>
<keyword evidence="3" id="KW-0597">Phosphoprotein</keyword>
<dbReference type="EC" id="2.7.11.1" evidence="1"/>
<name>A0AAD5M6D4_PYTIN</name>
<dbReference type="Pfam" id="PF00069">
    <property type="entry name" value="Pkinase"/>
    <property type="match status" value="1"/>
</dbReference>
<dbReference type="FunFam" id="3.30.200.20:FF:000048">
    <property type="entry name" value="Non-specific serine/threonine protein kinase"/>
    <property type="match status" value="1"/>
</dbReference>
<evidence type="ECO:0000256" key="9">
    <source>
        <dbReference type="ARBA" id="ARBA00048679"/>
    </source>
</evidence>
<dbReference type="EMBL" id="JAKCXM010000035">
    <property type="protein sequence ID" value="KAJ0406212.1"/>
    <property type="molecule type" value="Genomic_DNA"/>
</dbReference>
<evidence type="ECO:0000256" key="1">
    <source>
        <dbReference type="ARBA" id="ARBA00012513"/>
    </source>
</evidence>
<feature type="domain" description="Protein kinase" evidence="12">
    <location>
        <begin position="39"/>
        <end position="295"/>
    </location>
</feature>
<evidence type="ECO:0000313" key="14">
    <source>
        <dbReference type="EMBL" id="KAJ0406212.1"/>
    </source>
</evidence>
<dbReference type="PROSITE" id="PS00108">
    <property type="entry name" value="PROTEIN_KINASE_ST"/>
    <property type="match status" value="1"/>
</dbReference>
<dbReference type="AlphaFoldDB" id="A0AAD5M6D4"/>
<comment type="catalytic activity">
    <reaction evidence="9">
        <text>L-seryl-[protein] + ATP = O-phospho-L-seryl-[protein] + ADP + H(+)</text>
        <dbReference type="Rhea" id="RHEA:17989"/>
        <dbReference type="Rhea" id="RHEA-COMP:9863"/>
        <dbReference type="Rhea" id="RHEA-COMP:11604"/>
        <dbReference type="ChEBI" id="CHEBI:15378"/>
        <dbReference type="ChEBI" id="CHEBI:29999"/>
        <dbReference type="ChEBI" id="CHEBI:30616"/>
        <dbReference type="ChEBI" id="CHEBI:83421"/>
        <dbReference type="ChEBI" id="CHEBI:456216"/>
        <dbReference type="EC" id="2.7.11.1"/>
    </reaction>
</comment>
<evidence type="ECO:0000313" key="15">
    <source>
        <dbReference type="Proteomes" id="UP001209570"/>
    </source>
</evidence>
<dbReference type="CDD" id="cd05123">
    <property type="entry name" value="STKc_AGC"/>
    <property type="match status" value="1"/>
</dbReference>
<dbReference type="Gene3D" id="3.30.200.20">
    <property type="entry name" value="Phosphorylase Kinase, domain 1"/>
    <property type="match status" value="1"/>
</dbReference>
<evidence type="ECO:0000256" key="5">
    <source>
        <dbReference type="ARBA" id="ARBA00022741"/>
    </source>
</evidence>
<dbReference type="SMART" id="SM00133">
    <property type="entry name" value="S_TK_X"/>
    <property type="match status" value="1"/>
</dbReference>
<evidence type="ECO:0000259" key="13">
    <source>
        <dbReference type="PROSITE" id="PS51285"/>
    </source>
</evidence>
<keyword evidence="6" id="KW-0418">Kinase</keyword>
<dbReference type="InterPro" id="IPR011009">
    <property type="entry name" value="Kinase-like_dom_sf"/>
</dbReference>
<reference evidence="14" key="1">
    <citation type="submission" date="2021-12" db="EMBL/GenBank/DDBJ databases">
        <title>Prjna785345.</title>
        <authorList>
            <person name="Rujirawat T."/>
            <person name="Krajaejun T."/>
        </authorList>
    </citation>
    <scope>NUCLEOTIDE SEQUENCE</scope>
    <source>
        <strain evidence="14">Pi057C3</strain>
    </source>
</reference>
<dbReference type="InterPro" id="IPR008271">
    <property type="entry name" value="Ser/Thr_kinase_AS"/>
</dbReference>
<dbReference type="SUPFAM" id="SSF56112">
    <property type="entry name" value="Protein kinase-like (PK-like)"/>
    <property type="match status" value="1"/>
</dbReference>
<keyword evidence="5 10" id="KW-0547">Nucleotide-binding</keyword>
<gene>
    <name evidence="14" type="ORF">P43SY_000396</name>
</gene>
<keyword evidence="7 10" id="KW-0067">ATP-binding</keyword>
<keyword evidence="4" id="KW-0808">Transferase</keyword>
<accession>A0AAD5M6D4</accession>
<dbReference type="InterPro" id="IPR017892">
    <property type="entry name" value="Pkinase_C"/>
</dbReference>
<dbReference type="GO" id="GO:0005524">
    <property type="term" value="F:ATP binding"/>
    <property type="evidence" value="ECO:0007669"/>
    <property type="project" value="UniProtKB-UniRule"/>
</dbReference>
<evidence type="ECO:0000256" key="10">
    <source>
        <dbReference type="PROSITE-ProRule" id="PRU10141"/>
    </source>
</evidence>
<organism evidence="14 15">
    <name type="scientific">Pythium insidiosum</name>
    <name type="common">Pythiosis disease agent</name>
    <dbReference type="NCBI Taxonomy" id="114742"/>
    <lineage>
        <taxon>Eukaryota</taxon>
        <taxon>Sar</taxon>
        <taxon>Stramenopiles</taxon>
        <taxon>Oomycota</taxon>
        <taxon>Peronosporomycetes</taxon>
        <taxon>Pythiales</taxon>
        <taxon>Pythiaceae</taxon>
        <taxon>Pythium</taxon>
    </lineage>
</organism>
<protein>
    <recommendedName>
        <fullName evidence="1">non-specific serine/threonine protein kinase</fullName>
        <ecNumber evidence="1">2.7.11.1</ecNumber>
    </recommendedName>
</protein>
<evidence type="ECO:0000256" key="2">
    <source>
        <dbReference type="ARBA" id="ARBA00022527"/>
    </source>
</evidence>
<feature type="binding site" evidence="10">
    <location>
        <position position="68"/>
    </location>
    <ligand>
        <name>ATP</name>
        <dbReference type="ChEBI" id="CHEBI:30616"/>
    </ligand>
</feature>
<dbReference type="PROSITE" id="PS50011">
    <property type="entry name" value="PROTEIN_KINASE_DOM"/>
    <property type="match status" value="1"/>
</dbReference>
<dbReference type="InterPro" id="IPR017441">
    <property type="entry name" value="Protein_kinase_ATP_BS"/>
</dbReference>
<evidence type="ECO:0000256" key="8">
    <source>
        <dbReference type="ARBA" id="ARBA00047899"/>
    </source>
</evidence>
<evidence type="ECO:0000259" key="12">
    <source>
        <dbReference type="PROSITE" id="PS50011"/>
    </source>
</evidence>
<comment type="similarity">
    <text evidence="11">Belongs to the protein kinase superfamily.</text>
</comment>
<dbReference type="Gene3D" id="1.10.510.10">
    <property type="entry name" value="Transferase(Phosphotransferase) domain 1"/>
    <property type="match status" value="1"/>
</dbReference>
<evidence type="ECO:0000256" key="7">
    <source>
        <dbReference type="ARBA" id="ARBA00022840"/>
    </source>
</evidence>
<proteinExistence type="inferred from homology"/>
<evidence type="ECO:0000256" key="4">
    <source>
        <dbReference type="ARBA" id="ARBA00022679"/>
    </source>
</evidence>
<comment type="catalytic activity">
    <reaction evidence="8">
        <text>L-threonyl-[protein] + ATP = O-phospho-L-threonyl-[protein] + ADP + H(+)</text>
        <dbReference type="Rhea" id="RHEA:46608"/>
        <dbReference type="Rhea" id="RHEA-COMP:11060"/>
        <dbReference type="Rhea" id="RHEA-COMP:11605"/>
        <dbReference type="ChEBI" id="CHEBI:15378"/>
        <dbReference type="ChEBI" id="CHEBI:30013"/>
        <dbReference type="ChEBI" id="CHEBI:30616"/>
        <dbReference type="ChEBI" id="CHEBI:61977"/>
        <dbReference type="ChEBI" id="CHEBI:456216"/>
        <dbReference type="EC" id="2.7.11.1"/>
    </reaction>
</comment>